<keyword evidence="1" id="KW-0659">Purine metabolism</keyword>
<accession>A0ABX8S8P9</accession>
<dbReference type="Pfam" id="PF09349">
    <property type="entry name" value="OHCU_decarbox"/>
    <property type="match status" value="1"/>
</dbReference>
<dbReference type="Proteomes" id="UP000887023">
    <property type="component" value="Chromosome"/>
</dbReference>
<proteinExistence type="predicted"/>
<sequence length="100" mass="10896">MLMHKGIGLAEFNALPPGRAVHALYECCGNVTWARKIAAARPFASQAELIRLAERELTALSPGDLERAFPGPVPDPETVAELGRHRLAWMLGPADGYPEY</sequence>
<reference evidence="3" key="1">
    <citation type="submission" date="2021-07" db="EMBL/GenBank/DDBJ databases">
        <title>Candidatus Kaistella beijingensis sp. nov. isolated from a municipal wastewater treatment plant is involved in sludge foaming.</title>
        <authorList>
            <person name="Song Y."/>
            <person name="Liu S.-J."/>
        </authorList>
    </citation>
    <scope>NUCLEOTIDE SEQUENCE</scope>
    <source>
        <strain evidence="3">DSM 43998</strain>
    </source>
</reference>
<gene>
    <name evidence="3" type="ORF">KV203_01990</name>
</gene>
<dbReference type="Gene3D" id="1.10.3330.10">
    <property type="entry name" value="Oxo-4-hydroxy-4-carboxy-5-ureidoimidazoline decarboxylase"/>
    <property type="match status" value="1"/>
</dbReference>
<name>A0ABX8S8P9_9ACTN</name>
<evidence type="ECO:0000313" key="3">
    <source>
        <dbReference type="EMBL" id="QXQ14230.1"/>
    </source>
</evidence>
<evidence type="ECO:0000259" key="2">
    <source>
        <dbReference type="Pfam" id="PF09349"/>
    </source>
</evidence>
<evidence type="ECO:0000256" key="1">
    <source>
        <dbReference type="ARBA" id="ARBA00022631"/>
    </source>
</evidence>
<keyword evidence="4" id="KW-1185">Reference proteome</keyword>
<dbReference type="EMBL" id="CP079105">
    <property type="protein sequence ID" value="QXQ14230.1"/>
    <property type="molecule type" value="Genomic_DNA"/>
</dbReference>
<feature type="domain" description="Oxo-4-hydroxy-4-carboxy-5-ureidoimidazoline decarboxylase" evidence="2">
    <location>
        <begin position="13"/>
        <end position="69"/>
    </location>
</feature>
<dbReference type="SUPFAM" id="SSF158694">
    <property type="entry name" value="UraD-Like"/>
    <property type="match status" value="1"/>
</dbReference>
<protein>
    <submittedName>
        <fullName evidence="3">OHCU decarboxylase</fullName>
    </submittedName>
</protein>
<evidence type="ECO:0000313" key="4">
    <source>
        <dbReference type="Proteomes" id="UP000887023"/>
    </source>
</evidence>
<organism evidence="3 4">
    <name type="scientific">Skermania pinensis</name>
    <dbReference type="NCBI Taxonomy" id="39122"/>
    <lineage>
        <taxon>Bacteria</taxon>
        <taxon>Bacillati</taxon>
        <taxon>Actinomycetota</taxon>
        <taxon>Actinomycetes</taxon>
        <taxon>Mycobacteriales</taxon>
        <taxon>Gordoniaceae</taxon>
        <taxon>Skermania</taxon>
    </lineage>
</organism>
<dbReference type="InterPro" id="IPR036778">
    <property type="entry name" value="OHCU_decarboxylase_sf"/>
</dbReference>
<dbReference type="InterPro" id="IPR018020">
    <property type="entry name" value="OHCU_decarboxylase"/>
</dbReference>